<dbReference type="Gene3D" id="3.40.50.150">
    <property type="entry name" value="Vaccinia Virus protein VP39"/>
    <property type="match status" value="1"/>
</dbReference>
<dbReference type="Proteomes" id="UP001175000">
    <property type="component" value="Unassembled WGS sequence"/>
</dbReference>
<evidence type="ECO:0000256" key="2">
    <source>
        <dbReference type="ARBA" id="ARBA00022679"/>
    </source>
</evidence>
<dbReference type="Pfam" id="PF00891">
    <property type="entry name" value="Methyltransf_2"/>
    <property type="match status" value="1"/>
</dbReference>
<keyword evidence="7" id="KW-1185">Reference proteome</keyword>
<dbReference type="GO" id="GO:0032259">
    <property type="term" value="P:methylation"/>
    <property type="evidence" value="ECO:0007669"/>
    <property type="project" value="UniProtKB-KW"/>
</dbReference>
<name>A0AA39WL90_9PEZI</name>
<comment type="caution">
    <text evidence="6">The sequence shown here is derived from an EMBL/GenBank/DDBJ whole genome shotgun (WGS) entry which is preliminary data.</text>
</comment>
<dbReference type="SUPFAM" id="SSF53335">
    <property type="entry name" value="S-adenosyl-L-methionine-dependent methyltransferases"/>
    <property type="match status" value="1"/>
</dbReference>
<dbReference type="AlphaFoldDB" id="A0AA39WL90"/>
<evidence type="ECO:0000256" key="1">
    <source>
        <dbReference type="ARBA" id="ARBA00022603"/>
    </source>
</evidence>
<dbReference type="SUPFAM" id="SSF46785">
    <property type="entry name" value="Winged helix' DNA-binding domain"/>
    <property type="match status" value="1"/>
</dbReference>
<dbReference type="InterPro" id="IPR036388">
    <property type="entry name" value="WH-like_DNA-bd_sf"/>
</dbReference>
<dbReference type="PROSITE" id="PS50404">
    <property type="entry name" value="GST_NTER"/>
    <property type="match status" value="1"/>
</dbReference>
<evidence type="ECO:0000259" key="4">
    <source>
        <dbReference type="PROSITE" id="PS50404"/>
    </source>
</evidence>
<dbReference type="InterPro" id="IPR036390">
    <property type="entry name" value="WH_DNA-bd_sf"/>
</dbReference>
<organism evidence="6 7">
    <name type="scientific">Immersiella caudata</name>
    <dbReference type="NCBI Taxonomy" id="314043"/>
    <lineage>
        <taxon>Eukaryota</taxon>
        <taxon>Fungi</taxon>
        <taxon>Dikarya</taxon>
        <taxon>Ascomycota</taxon>
        <taxon>Pezizomycotina</taxon>
        <taxon>Sordariomycetes</taxon>
        <taxon>Sordariomycetidae</taxon>
        <taxon>Sordariales</taxon>
        <taxon>Lasiosphaeriaceae</taxon>
        <taxon>Immersiella</taxon>
    </lineage>
</organism>
<evidence type="ECO:0000259" key="5">
    <source>
        <dbReference type="PROSITE" id="PS50405"/>
    </source>
</evidence>
<dbReference type="SUPFAM" id="SSF52833">
    <property type="entry name" value="Thioredoxin-like"/>
    <property type="match status" value="1"/>
</dbReference>
<accession>A0AA39WL90</accession>
<dbReference type="InterPro" id="IPR004045">
    <property type="entry name" value="Glutathione_S-Trfase_N"/>
</dbReference>
<sequence length="692" mass="77088">MSRLNQTLLGLEASLRAFECLLTDPATKQELFRSLHDSTPGSLPDAHVAAAAGRIVDLLCSVEHLLEPAPLKLSDHFLGYTTTKCLVAAVQLNIADHLGKGPLKLANLAEVAVAKPNRLRQILRPLYSNNIFAYDEQTDQLANNHVSELLRSDHWTQWRNWVELYGTEFYDMAAGIPTAVKADGQTRSASQVIFDTDEDMFTYFQRRGWVPRLHRTLAGGAEAMAPGILADYPWYEIAHTTVLDIGGGSGALMASLLRHHPTMRGAILDLPAVIEHIRPSFEPGGRFSDVGPRVVEGLMAGDFLAELPSFSAYTIKWVLHDWDDADAVKILRNVRAAIKEEPSSRLLILESILSDRRSGRLSVYGDINMMMTANGRERTEAQWRTLAADGGWVIHKIHPLRNAWVQAIDLRPAPAPGSNGAVPSDDITTKHEERSITNGVTNSGHASAAMKPPSLGAVVKGDVAADGQRVVMYIIKADQTSYINYIKPLILAVELEIPHVLSVIDTKDEWYFKIHPQRMVPALKDRDPTTGEDAIVFESTACLQYLCERFDRNGAWVGRTAAEKSSVLAWTAYQTAALGPTAKYWLYFLRGYPNRQNPVPLPRTIEQLHKDTLRQWDILEKRLAEPGQVYIALKDRPTIADLSYLPFSMPYMFSLFSVSIEDWPRIHEWSRAMLSRAAVKAVLDRAPTLGHD</sequence>
<dbReference type="PROSITE" id="PS50405">
    <property type="entry name" value="GST_CTER"/>
    <property type="match status" value="1"/>
</dbReference>
<dbReference type="Pfam" id="PF13409">
    <property type="entry name" value="GST_N_2"/>
    <property type="match status" value="1"/>
</dbReference>
<evidence type="ECO:0000256" key="3">
    <source>
        <dbReference type="ARBA" id="ARBA00022691"/>
    </source>
</evidence>
<keyword evidence="3" id="KW-0949">S-adenosyl-L-methionine</keyword>
<dbReference type="GO" id="GO:0008171">
    <property type="term" value="F:O-methyltransferase activity"/>
    <property type="evidence" value="ECO:0007669"/>
    <property type="project" value="InterPro"/>
</dbReference>
<dbReference type="InterPro" id="IPR036282">
    <property type="entry name" value="Glutathione-S-Trfase_C_sf"/>
</dbReference>
<reference evidence="6" key="1">
    <citation type="submission" date="2023-06" db="EMBL/GenBank/DDBJ databases">
        <title>Genome-scale phylogeny and comparative genomics of the fungal order Sordariales.</title>
        <authorList>
            <consortium name="Lawrence Berkeley National Laboratory"/>
            <person name="Hensen N."/>
            <person name="Bonometti L."/>
            <person name="Westerberg I."/>
            <person name="Brannstrom I.O."/>
            <person name="Guillou S."/>
            <person name="Cros-Aarteil S."/>
            <person name="Calhoun S."/>
            <person name="Haridas S."/>
            <person name="Kuo A."/>
            <person name="Mondo S."/>
            <person name="Pangilinan J."/>
            <person name="Riley R."/>
            <person name="Labutti K."/>
            <person name="Andreopoulos B."/>
            <person name="Lipzen A."/>
            <person name="Chen C."/>
            <person name="Yanf M."/>
            <person name="Daum C."/>
            <person name="Ng V."/>
            <person name="Clum A."/>
            <person name="Steindorff A."/>
            <person name="Ohm R."/>
            <person name="Martin F."/>
            <person name="Silar P."/>
            <person name="Natvig D."/>
            <person name="Lalanne C."/>
            <person name="Gautier V."/>
            <person name="Ament-Velasquez S.L."/>
            <person name="Kruys A."/>
            <person name="Hutchinson M.I."/>
            <person name="Powell A.J."/>
            <person name="Barry K."/>
            <person name="Miller A.N."/>
            <person name="Grigoriev I.V."/>
            <person name="Debuchy R."/>
            <person name="Gladieux P."/>
            <person name="Thoren M.H."/>
            <person name="Johannesson H."/>
        </authorList>
    </citation>
    <scope>NUCLEOTIDE SEQUENCE</scope>
    <source>
        <strain evidence="6">CBS 606.72</strain>
    </source>
</reference>
<dbReference type="Pfam" id="PF08100">
    <property type="entry name" value="Dimerisation"/>
    <property type="match status" value="1"/>
</dbReference>
<dbReference type="InterPro" id="IPR012967">
    <property type="entry name" value="COMT_dimerisation"/>
</dbReference>
<keyword evidence="2" id="KW-0808">Transferase</keyword>
<feature type="domain" description="GST C-terminal" evidence="5">
    <location>
        <begin position="560"/>
        <end position="692"/>
    </location>
</feature>
<dbReference type="SUPFAM" id="SSF47616">
    <property type="entry name" value="GST C-terminal domain-like"/>
    <property type="match status" value="1"/>
</dbReference>
<dbReference type="Gene3D" id="1.20.1050.130">
    <property type="match status" value="1"/>
</dbReference>
<feature type="domain" description="GST N-terminal" evidence="4">
    <location>
        <begin position="468"/>
        <end position="554"/>
    </location>
</feature>
<dbReference type="PROSITE" id="PS51683">
    <property type="entry name" value="SAM_OMT_II"/>
    <property type="match status" value="1"/>
</dbReference>
<dbReference type="InterPro" id="IPR016461">
    <property type="entry name" value="COMT-like"/>
</dbReference>
<dbReference type="InterPro" id="IPR010987">
    <property type="entry name" value="Glutathione-S-Trfase_C-like"/>
</dbReference>
<evidence type="ECO:0000313" key="7">
    <source>
        <dbReference type="Proteomes" id="UP001175000"/>
    </source>
</evidence>
<dbReference type="InterPro" id="IPR029063">
    <property type="entry name" value="SAM-dependent_MTases_sf"/>
</dbReference>
<proteinExistence type="predicted"/>
<dbReference type="InterPro" id="IPR036249">
    <property type="entry name" value="Thioredoxin-like_sf"/>
</dbReference>
<dbReference type="GO" id="GO:0046983">
    <property type="term" value="F:protein dimerization activity"/>
    <property type="evidence" value="ECO:0007669"/>
    <property type="project" value="InterPro"/>
</dbReference>
<evidence type="ECO:0000313" key="6">
    <source>
        <dbReference type="EMBL" id="KAK0617474.1"/>
    </source>
</evidence>
<dbReference type="InterPro" id="IPR001077">
    <property type="entry name" value="COMT_C"/>
</dbReference>
<gene>
    <name evidence="6" type="ORF">B0T14DRAFT_433622</name>
</gene>
<dbReference type="Gene3D" id="1.10.10.10">
    <property type="entry name" value="Winged helix-like DNA-binding domain superfamily/Winged helix DNA-binding domain"/>
    <property type="match status" value="1"/>
</dbReference>
<protein>
    <submittedName>
        <fullName evidence="6">O-methyltransferase-domain-containing protein</fullName>
    </submittedName>
</protein>
<dbReference type="EMBL" id="JAULSU010000005">
    <property type="protein sequence ID" value="KAK0617474.1"/>
    <property type="molecule type" value="Genomic_DNA"/>
</dbReference>
<dbReference type="PANTHER" id="PTHR43712:SF2">
    <property type="entry name" value="O-METHYLTRANSFERASE CICE"/>
    <property type="match status" value="1"/>
</dbReference>
<dbReference type="PANTHER" id="PTHR43712">
    <property type="entry name" value="PUTATIVE (AFU_ORTHOLOGUE AFUA_4G14580)-RELATED"/>
    <property type="match status" value="1"/>
</dbReference>
<keyword evidence="1" id="KW-0489">Methyltransferase</keyword>